<evidence type="ECO:0000256" key="5">
    <source>
        <dbReference type="ARBA" id="ARBA00023136"/>
    </source>
</evidence>
<dbReference type="GO" id="GO:0016020">
    <property type="term" value="C:membrane"/>
    <property type="evidence" value="ECO:0007669"/>
    <property type="project" value="UniProtKB-SubCell"/>
</dbReference>
<evidence type="ECO:0000313" key="8">
    <source>
        <dbReference type="Proteomes" id="UP000176650"/>
    </source>
</evidence>
<gene>
    <name evidence="7" type="ORF">A2988_04590</name>
</gene>
<evidence type="ECO:0000256" key="3">
    <source>
        <dbReference type="ARBA" id="ARBA00022692"/>
    </source>
</evidence>
<dbReference type="PANTHER" id="PTHR21716:SF4">
    <property type="entry name" value="TRANSMEMBRANE PROTEIN 245"/>
    <property type="match status" value="1"/>
</dbReference>
<feature type="transmembrane region" description="Helical" evidence="6">
    <location>
        <begin position="259"/>
        <end position="281"/>
    </location>
</feature>
<dbReference type="Pfam" id="PF01594">
    <property type="entry name" value="AI-2E_transport"/>
    <property type="match status" value="1"/>
</dbReference>
<comment type="subcellular location">
    <subcellularLocation>
        <location evidence="1">Membrane</location>
        <topology evidence="1">Multi-pass membrane protein</topology>
    </subcellularLocation>
</comment>
<dbReference type="EMBL" id="MEYS01000001">
    <property type="protein sequence ID" value="OGD34743.1"/>
    <property type="molecule type" value="Genomic_DNA"/>
</dbReference>
<comment type="caution">
    <text evidence="7">The sequence shown here is derived from an EMBL/GenBank/DDBJ whole genome shotgun (WGS) entry which is preliminary data.</text>
</comment>
<evidence type="ECO:0000256" key="6">
    <source>
        <dbReference type="SAM" id="Phobius"/>
    </source>
</evidence>
<name>A0A1F5BVV1_9BACT</name>
<keyword evidence="4 6" id="KW-1133">Transmembrane helix</keyword>
<dbReference type="STRING" id="1797298.A2988_04590"/>
<feature type="transmembrane region" description="Helical" evidence="6">
    <location>
        <begin position="12"/>
        <end position="39"/>
    </location>
</feature>
<dbReference type="InterPro" id="IPR002549">
    <property type="entry name" value="AI-2E-like"/>
</dbReference>
<dbReference type="Proteomes" id="UP000176650">
    <property type="component" value="Unassembled WGS sequence"/>
</dbReference>
<evidence type="ECO:0000256" key="1">
    <source>
        <dbReference type="ARBA" id="ARBA00004141"/>
    </source>
</evidence>
<feature type="transmembrane region" description="Helical" evidence="6">
    <location>
        <begin position="60"/>
        <end position="85"/>
    </location>
</feature>
<protein>
    <recommendedName>
        <fullName evidence="9">AI-2E family transporter</fullName>
    </recommendedName>
</protein>
<organism evidence="7 8">
    <name type="scientific">Candidatus Azambacteria bacterium RIFCSPLOWO2_01_FULL_46_25</name>
    <dbReference type="NCBI Taxonomy" id="1797298"/>
    <lineage>
        <taxon>Bacteria</taxon>
        <taxon>Candidatus Azamiibacteriota</taxon>
    </lineage>
</organism>
<comment type="similarity">
    <text evidence="2">Belongs to the autoinducer-2 exporter (AI-2E) (TC 2.A.86) family.</text>
</comment>
<dbReference type="AlphaFoldDB" id="A0A1F5BVV1"/>
<accession>A0A1F5BVV1</accession>
<keyword evidence="3 6" id="KW-0812">Transmembrane</keyword>
<keyword evidence="5 6" id="KW-0472">Membrane</keyword>
<feature type="transmembrane region" description="Helical" evidence="6">
    <location>
        <begin position="230"/>
        <end position="252"/>
    </location>
</feature>
<reference evidence="7 8" key="1">
    <citation type="journal article" date="2016" name="Nat. Commun.">
        <title>Thousands of microbial genomes shed light on interconnected biogeochemical processes in an aquifer system.</title>
        <authorList>
            <person name="Anantharaman K."/>
            <person name="Brown C.T."/>
            <person name="Hug L.A."/>
            <person name="Sharon I."/>
            <person name="Castelle C.J."/>
            <person name="Probst A.J."/>
            <person name="Thomas B.C."/>
            <person name="Singh A."/>
            <person name="Wilkins M.J."/>
            <person name="Karaoz U."/>
            <person name="Brodie E.L."/>
            <person name="Williams K.H."/>
            <person name="Hubbard S.S."/>
            <person name="Banfield J.F."/>
        </authorList>
    </citation>
    <scope>NUCLEOTIDE SEQUENCE [LARGE SCALE GENOMIC DNA]</scope>
</reference>
<evidence type="ECO:0000256" key="2">
    <source>
        <dbReference type="ARBA" id="ARBA00009773"/>
    </source>
</evidence>
<proteinExistence type="inferred from homology"/>
<evidence type="ECO:0000313" key="7">
    <source>
        <dbReference type="EMBL" id="OGD34743.1"/>
    </source>
</evidence>
<dbReference type="PANTHER" id="PTHR21716">
    <property type="entry name" value="TRANSMEMBRANE PROTEIN"/>
    <property type="match status" value="1"/>
</dbReference>
<feature type="transmembrane region" description="Helical" evidence="6">
    <location>
        <begin position="144"/>
        <end position="167"/>
    </location>
</feature>
<sequence length="343" mass="36834">MDREKLQTSFFIGLLALILVLSLFIFLPYLTILVFAAVLAITFEPLYNALRATIFKNRSLASLATILIVVAAVLTPLTLFGVMVFKEAGGLYASVTANDGGLAFVTRLTETLDQKLKLINHGFTFDVSELLKQMLSWVVGNAGAIFSGIAQSVLGLFLTMLAFYYLLKDGPHLRDALIRLSPLDDAYDALIIGKLKNAVHSVVLGTLTVAIIQGLLVSIGFYLFGVPNGALWGAVAAVAALIPFIGTTLVLLPAIFYLFIAGSTASGIGLLIWGAVAVGLIDNFLTPKLIERGTRIHPLLILFSVLGGFSFFGPAGFLIGPLTISLLFALFEIYRKIFSAEKA</sequence>
<feature type="transmembrane region" description="Helical" evidence="6">
    <location>
        <begin position="301"/>
        <end position="334"/>
    </location>
</feature>
<evidence type="ECO:0000256" key="4">
    <source>
        <dbReference type="ARBA" id="ARBA00022989"/>
    </source>
</evidence>
<feature type="transmembrane region" description="Helical" evidence="6">
    <location>
        <begin position="202"/>
        <end position="224"/>
    </location>
</feature>
<evidence type="ECO:0008006" key="9">
    <source>
        <dbReference type="Google" id="ProtNLM"/>
    </source>
</evidence>